<dbReference type="Gene3D" id="3.40.50.970">
    <property type="match status" value="2"/>
</dbReference>
<dbReference type="InterPro" id="IPR049557">
    <property type="entry name" value="Transketolase_CS"/>
</dbReference>
<dbReference type="HAMAP" id="MF_00315">
    <property type="entry name" value="DXP_synth"/>
    <property type="match status" value="1"/>
</dbReference>
<dbReference type="Pfam" id="PF02780">
    <property type="entry name" value="Transketolase_C"/>
    <property type="match status" value="1"/>
</dbReference>
<evidence type="ECO:0000259" key="12">
    <source>
        <dbReference type="SMART" id="SM00861"/>
    </source>
</evidence>
<dbReference type="EC" id="2.2.1.7" evidence="11"/>
<comment type="caution">
    <text evidence="13">The sequence shown here is derived from an EMBL/GenBank/DDBJ whole genome shotgun (WGS) entry which is preliminary data.</text>
</comment>
<dbReference type="EMBL" id="MHFR01000019">
    <property type="protein sequence ID" value="OGW98930.1"/>
    <property type="molecule type" value="Genomic_DNA"/>
</dbReference>
<dbReference type="InterPro" id="IPR029061">
    <property type="entry name" value="THDP-binding"/>
</dbReference>
<keyword evidence="7 11" id="KW-0784">Thiamine biosynthesis</keyword>
<evidence type="ECO:0000256" key="3">
    <source>
        <dbReference type="ARBA" id="ARBA00011738"/>
    </source>
</evidence>
<sequence length="639" mass="70698">MDSVISYSLIEKINSPEDLKKIPLKQLPEVCKQYRHFLIESVSKTGGHLGASLGALELTVALHYVMDSPKDKICWDVGHQAYVHKMITGRRSRMNTLRQKGGLSGFPSHFESEHDPFIVGHACTAISQALGLAVARDLAGGNENIVAMVGDGALTGGLSFEALNNAGHLGKRMLIILNDNKMSISKNVGAISKYLNRVITNPLYNRVRDEAQKQLRRFPRLRKLADYGLESFKHLLVPGLLFEELGFRYFGPTNGHDVIELVKTLKKIMKLNNACLLHVMTEKGKGCVFAEKDEERLHGVAPFNLKTGEKITAPAEFSVEDEITYTQAFGKAIIKLAEEDKRVVAITAAMPSGTGLSEFAERFPDRFFDVGIAEQHAVTFAGALAKQGFKPICAIYSSFLQRSHDQIIHDVALQRLNVVLCLDRAGLVGSDGATHNGIFDFSYLGHIPNMVIAAPKDDVELYHMMKLGIEASDVFAIRYPRATVSAKIKSPTKLFDIGEGEMIREGKDVAILAIGTMIEQALDAAERLSKEGIEAAVCNMRFVKPLDEKLILEIIKKIRCVYTIEEHVLAGGFGAKVLEFFERKGIEGIHVKRFALPNEFIEQGNRDVLFSEFGLSGEKVAKAMMEDMRLVGEIERGRV</sequence>
<dbReference type="InterPro" id="IPR020826">
    <property type="entry name" value="Transketolase_BS"/>
</dbReference>
<dbReference type="GO" id="GO:0030976">
    <property type="term" value="F:thiamine pyrophosphate binding"/>
    <property type="evidence" value="ECO:0007669"/>
    <property type="project" value="UniProtKB-UniRule"/>
</dbReference>
<dbReference type="GO" id="GO:0000287">
    <property type="term" value="F:magnesium ion binding"/>
    <property type="evidence" value="ECO:0007669"/>
    <property type="project" value="UniProtKB-UniRule"/>
</dbReference>
<comment type="pathway">
    <text evidence="1 11">Metabolic intermediate biosynthesis; 1-deoxy-D-xylulose 5-phosphate biosynthesis; 1-deoxy-D-xylulose 5-phosphate from D-glyceraldehyde 3-phosphate and pyruvate: step 1/1.</text>
</comment>
<feature type="binding site" evidence="11">
    <location>
        <position position="79"/>
    </location>
    <ligand>
        <name>thiamine diphosphate</name>
        <dbReference type="ChEBI" id="CHEBI:58937"/>
    </ligand>
</feature>
<evidence type="ECO:0000256" key="5">
    <source>
        <dbReference type="ARBA" id="ARBA00022723"/>
    </source>
</evidence>
<feature type="domain" description="Transketolase-like pyrimidine-binding" evidence="12">
    <location>
        <begin position="323"/>
        <end position="486"/>
    </location>
</feature>
<keyword evidence="9 11" id="KW-0414">Isoprene biosynthesis</keyword>
<organism evidence="13 14">
    <name type="scientific">Candidatus Danuiimicrobium aquiferis</name>
    <dbReference type="NCBI Taxonomy" id="1801832"/>
    <lineage>
        <taxon>Bacteria</taxon>
        <taxon>Pseudomonadati</taxon>
        <taxon>Candidatus Omnitrophota</taxon>
        <taxon>Candidatus Danuiimicrobium</taxon>
    </lineage>
</organism>
<reference evidence="13 14" key="1">
    <citation type="journal article" date="2016" name="Nat. Commun.">
        <title>Thousands of microbial genomes shed light on interconnected biogeochemical processes in an aquifer system.</title>
        <authorList>
            <person name="Anantharaman K."/>
            <person name="Brown C.T."/>
            <person name="Hug L.A."/>
            <person name="Sharon I."/>
            <person name="Castelle C.J."/>
            <person name="Probst A.J."/>
            <person name="Thomas B.C."/>
            <person name="Singh A."/>
            <person name="Wilkins M.J."/>
            <person name="Karaoz U."/>
            <person name="Brodie E.L."/>
            <person name="Williams K.H."/>
            <person name="Hubbard S.S."/>
            <person name="Banfield J.F."/>
        </authorList>
    </citation>
    <scope>NUCLEOTIDE SEQUENCE [LARGE SCALE GENOMIC DNA]</scope>
</reference>
<dbReference type="PROSITE" id="PS00802">
    <property type="entry name" value="TRANSKETOLASE_2"/>
    <property type="match status" value="1"/>
</dbReference>
<feature type="binding site" evidence="11">
    <location>
        <begin position="152"/>
        <end position="153"/>
    </location>
    <ligand>
        <name>thiamine diphosphate</name>
        <dbReference type="ChEBI" id="CHEBI:58937"/>
    </ligand>
</feature>
<dbReference type="GO" id="GO:0008661">
    <property type="term" value="F:1-deoxy-D-xylulose-5-phosphate synthase activity"/>
    <property type="evidence" value="ECO:0007669"/>
    <property type="project" value="UniProtKB-UniRule"/>
</dbReference>
<evidence type="ECO:0000256" key="11">
    <source>
        <dbReference type="HAMAP-Rule" id="MF_00315"/>
    </source>
</evidence>
<evidence type="ECO:0000256" key="1">
    <source>
        <dbReference type="ARBA" id="ARBA00004980"/>
    </source>
</evidence>
<dbReference type="PROSITE" id="PS00801">
    <property type="entry name" value="TRANSKETOLASE_1"/>
    <property type="match status" value="1"/>
</dbReference>
<dbReference type="Proteomes" id="UP000178187">
    <property type="component" value="Unassembled WGS sequence"/>
</dbReference>
<proteinExistence type="inferred from homology"/>
<evidence type="ECO:0000256" key="7">
    <source>
        <dbReference type="ARBA" id="ARBA00022977"/>
    </source>
</evidence>
<dbReference type="SMART" id="SM00861">
    <property type="entry name" value="Transket_pyr"/>
    <property type="match status" value="1"/>
</dbReference>
<evidence type="ECO:0000256" key="4">
    <source>
        <dbReference type="ARBA" id="ARBA00022679"/>
    </source>
</evidence>
<comment type="cofactor">
    <cofactor evidence="11">
        <name>thiamine diphosphate</name>
        <dbReference type="ChEBI" id="CHEBI:58937"/>
    </cofactor>
    <text evidence="11">Binds 1 thiamine pyrophosphate per subunit.</text>
</comment>
<keyword evidence="6 11" id="KW-0460">Magnesium</keyword>
<evidence type="ECO:0000313" key="14">
    <source>
        <dbReference type="Proteomes" id="UP000178187"/>
    </source>
</evidence>
<feature type="binding site" evidence="11">
    <location>
        <position position="180"/>
    </location>
    <ligand>
        <name>thiamine diphosphate</name>
        <dbReference type="ChEBI" id="CHEBI:58937"/>
    </ligand>
</feature>
<evidence type="ECO:0000256" key="8">
    <source>
        <dbReference type="ARBA" id="ARBA00023052"/>
    </source>
</evidence>
<feature type="binding site" evidence="11">
    <location>
        <begin position="120"/>
        <end position="122"/>
    </location>
    <ligand>
        <name>thiamine diphosphate</name>
        <dbReference type="ChEBI" id="CHEBI:58937"/>
    </ligand>
</feature>
<dbReference type="NCBIfam" id="NF003933">
    <property type="entry name" value="PRK05444.2-2"/>
    <property type="match status" value="1"/>
</dbReference>
<dbReference type="PANTHER" id="PTHR43322">
    <property type="entry name" value="1-D-DEOXYXYLULOSE 5-PHOSPHATE SYNTHASE-RELATED"/>
    <property type="match status" value="1"/>
</dbReference>
<dbReference type="CDD" id="cd02007">
    <property type="entry name" value="TPP_DXS"/>
    <property type="match status" value="1"/>
</dbReference>
<dbReference type="FunFam" id="3.40.50.970:FF:000005">
    <property type="entry name" value="1-deoxy-D-xylulose-5-phosphate synthase"/>
    <property type="match status" value="1"/>
</dbReference>
<dbReference type="GO" id="GO:0016114">
    <property type="term" value="P:terpenoid biosynthetic process"/>
    <property type="evidence" value="ECO:0007669"/>
    <property type="project" value="UniProtKB-UniRule"/>
</dbReference>
<keyword evidence="5 11" id="KW-0479">Metal-binding</keyword>
<dbReference type="InterPro" id="IPR005475">
    <property type="entry name" value="Transketolase-like_Pyr-bd"/>
</dbReference>
<dbReference type="UniPathway" id="UPA00064">
    <property type="reaction ID" value="UER00091"/>
</dbReference>
<protein>
    <recommendedName>
        <fullName evidence="11">1-deoxy-D-xylulose-5-phosphate synthase</fullName>
        <ecNumber evidence="11">2.2.1.7</ecNumber>
    </recommendedName>
    <alternativeName>
        <fullName evidence="11">1-deoxyxylulose-5-phosphate synthase</fullName>
        <shortName evidence="11">DXP synthase</shortName>
        <shortName evidence="11">DXPS</shortName>
    </alternativeName>
</protein>
<comment type="catalytic activity">
    <reaction evidence="11">
        <text>D-glyceraldehyde 3-phosphate + pyruvate + H(+) = 1-deoxy-D-xylulose 5-phosphate + CO2</text>
        <dbReference type="Rhea" id="RHEA:12605"/>
        <dbReference type="ChEBI" id="CHEBI:15361"/>
        <dbReference type="ChEBI" id="CHEBI:15378"/>
        <dbReference type="ChEBI" id="CHEBI:16526"/>
        <dbReference type="ChEBI" id="CHEBI:57792"/>
        <dbReference type="ChEBI" id="CHEBI:59776"/>
        <dbReference type="EC" id="2.2.1.7"/>
    </reaction>
</comment>
<evidence type="ECO:0000313" key="13">
    <source>
        <dbReference type="EMBL" id="OGW98930.1"/>
    </source>
</evidence>
<dbReference type="InterPro" id="IPR033248">
    <property type="entry name" value="Transketolase_C"/>
</dbReference>
<dbReference type="Pfam" id="PF13292">
    <property type="entry name" value="DXP_synthase_N"/>
    <property type="match status" value="1"/>
</dbReference>
<dbReference type="FunFam" id="3.40.50.920:FF:000002">
    <property type="entry name" value="1-deoxy-D-xylulose-5-phosphate synthase"/>
    <property type="match status" value="1"/>
</dbReference>
<dbReference type="SUPFAM" id="SSF52518">
    <property type="entry name" value="Thiamin diphosphate-binding fold (THDP-binding)"/>
    <property type="match status" value="2"/>
</dbReference>
<dbReference type="GO" id="GO:0005829">
    <property type="term" value="C:cytosol"/>
    <property type="evidence" value="ECO:0007669"/>
    <property type="project" value="TreeGrafter"/>
</dbReference>
<evidence type="ECO:0000256" key="6">
    <source>
        <dbReference type="ARBA" id="ARBA00022842"/>
    </source>
</evidence>
<comment type="function">
    <text evidence="10 11">Catalyzes the acyloin condensation reaction between C atoms 2 and 3 of pyruvate and glyceraldehyde 3-phosphate to yield 1-deoxy-D-xylulose-5-phosphate (DXP).</text>
</comment>
<dbReference type="Gene3D" id="3.40.50.920">
    <property type="match status" value="1"/>
</dbReference>
<dbReference type="NCBIfam" id="TIGR00204">
    <property type="entry name" value="dxs"/>
    <property type="match status" value="1"/>
</dbReference>
<dbReference type="GO" id="GO:0019288">
    <property type="term" value="P:isopentenyl diphosphate biosynthetic process, methylerythritol 4-phosphate pathway"/>
    <property type="evidence" value="ECO:0007669"/>
    <property type="project" value="TreeGrafter"/>
</dbReference>
<dbReference type="PANTHER" id="PTHR43322:SF5">
    <property type="entry name" value="1-DEOXY-D-XYLULOSE-5-PHOSPHATE SYNTHASE, CHLOROPLASTIC"/>
    <property type="match status" value="1"/>
</dbReference>
<comment type="similarity">
    <text evidence="2 11">Belongs to the transketolase family. DXPS subfamily.</text>
</comment>
<gene>
    <name evidence="11" type="primary">dxs</name>
    <name evidence="13" type="ORF">A3G33_08825</name>
</gene>
<dbReference type="Pfam" id="PF02779">
    <property type="entry name" value="Transket_pyr"/>
    <property type="match status" value="1"/>
</dbReference>
<name>A0A1G1L197_9BACT</name>
<dbReference type="InterPro" id="IPR009014">
    <property type="entry name" value="Transketo_C/PFOR_II"/>
</dbReference>
<feature type="binding site" evidence="11">
    <location>
        <position position="374"/>
    </location>
    <ligand>
        <name>thiamine diphosphate</name>
        <dbReference type="ChEBI" id="CHEBI:58937"/>
    </ligand>
</feature>
<comment type="subunit">
    <text evidence="3 11">Homodimer.</text>
</comment>
<comment type="cofactor">
    <cofactor evidence="11">
        <name>Mg(2+)</name>
        <dbReference type="ChEBI" id="CHEBI:18420"/>
    </cofactor>
    <text evidence="11">Binds 1 Mg(2+) ion per subunit.</text>
</comment>
<dbReference type="AlphaFoldDB" id="A0A1G1L197"/>
<comment type="caution">
    <text evidence="11">Lacks conserved residue(s) required for the propagation of feature annotation.</text>
</comment>
<evidence type="ECO:0000256" key="9">
    <source>
        <dbReference type="ARBA" id="ARBA00023229"/>
    </source>
</evidence>
<dbReference type="SUPFAM" id="SSF52922">
    <property type="entry name" value="TK C-terminal domain-like"/>
    <property type="match status" value="1"/>
</dbReference>
<evidence type="ECO:0000256" key="2">
    <source>
        <dbReference type="ARBA" id="ARBA00011081"/>
    </source>
</evidence>
<dbReference type="CDD" id="cd07033">
    <property type="entry name" value="TPP_PYR_DXS_TK_like"/>
    <property type="match status" value="1"/>
</dbReference>
<feature type="binding site" evidence="11">
    <location>
        <position position="180"/>
    </location>
    <ligand>
        <name>Mg(2+)</name>
        <dbReference type="ChEBI" id="CHEBI:18420"/>
    </ligand>
</feature>
<keyword evidence="8 11" id="KW-0786">Thiamine pyrophosphate</keyword>
<dbReference type="GO" id="GO:0009228">
    <property type="term" value="P:thiamine biosynthetic process"/>
    <property type="evidence" value="ECO:0007669"/>
    <property type="project" value="UniProtKB-UniRule"/>
</dbReference>
<feature type="binding site" evidence="11">
    <location>
        <position position="151"/>
    </location>
    <ligand>
        <name>Mg(2+)</name>
        <dbReference type="ChEBI" id="CHEBI:18420"/>
    </ligand>
</feature>
<evidence type="ECO:0000256" key="10">
    <source>
        <dbReference type="ARBA" id="ARBA00055605"/>
    </source>
</evidence>
<accession>A0A1G1L197</accession>
<dbReference type="InterPro" id="IPR005477">
    <property type="entry name" value="Dxylulose-5-P_synthase"/>
</dbReference>
<keyword evidence="4 11" id="KW-0808">Transferase</keyword>